<keyword evidence="3" id="KW-0238">DNA-binding</keyword>
<dbReference type="SUPFAM" id="SSF100950">
    <property type="entry name" value="NagB/RpiA/CoA transferase-like"/>
    <property type="match status" value="1"/>
</dbReference>
<dbReference type="GO" id="GO:0003677">
    <property type="term" value="F:DNA binding"/>
    <property type="evidence" value="ECO:0007669"/>
    <property type="project" value="UniProtKB-KW"/>
</dbReference>
<dbReference type="InterPro" id="IPR037171">
    <property type="entry name" value="NagB/RpiA_transferase-like"/>
</dbReference>
<organism evidence="6 7">
    <name type="scientific">Salimicrobium flavidum</name>
    <dbReference type="NCBI Taxonomy" id="570947"/>
    <lineage>
        <taxon>Bacteria</taxon>
        <taxon>Bacillati</taxon>
        <taxon>Bacillota</taxon>
        <taxon>Bacilli</taxon>
        <taxon>Bacillales</taxon>
        <taxon>Bacillaceae</taxon>
        <taxon>Salimicrobium</taxon>
    </lineage>
</organism>
<name>A0A1N7K0A3_9BACI</name>
<feature type="domain" description="Sugar-binding" evidence="5">
    <location>
        <begin position="2"/>
        <end position="171"/>
    </location>
</feature>
<keyword evidence="2" id="KW-0805">Transcription regulation</keyword>
<evidence type="ECO:0000259" key="5">
    <source>
        <dbReference type="Pfam" id="PF04198"/>
    </source>
</evidence>
<dbReference type="Proteomes" id="UP000187608">
    <property type="component" value="Unassembled WGS sequence"/>
</dbReference>
<evidence type="ECO:0000256" key="1">
    <source>
        <dbReference type="ARBA" id="ARBA00010466"/>
    </source>
</evidence>
<evidence type="ECO:0000256" key="4">
    <source>
        <dbReference type="ARBA" id="ARBA00023163"/>
    </source>
</evidence>
<gene>
    <name evidence="6" type="ORF">SAMN05421687_10898</name>
</gene>
<comment type="similarity">
    <text evidence="1">Belongs to the SorC transcriptional regulatory family.</text>
</comment>
<evidence type="ECO:0000256" key="3">
    <source>
        <dbReference type="ARBA" id="ARBA00023125"/>
    </source>
</evidence>
<dbReference type="GO" id="GO:0030246">
    <property type="term" value="F:carbohydrate binding"/>
    <property type="evidence" value="ECO:0007669"/>
    <property type="project" value="InterPro"/>
</dbReference>
<evidence type="ECO:0000313" key="6">
    <source>
        <dbReference type="EMBL" id="SIS54997.1"/>
    </source>
</evidence>
<dbReference type="AlphaFoldDB" id="A0A1N7K0A3"/>
<reference evidence="7" key="1">
    <citation type="submission" date="2017-01" db="EMBL/GenBank/DDBJ databases">
        <authorList>
            <person name="Varghese N."/>
            <person name="Submissions S."/>
        </authorList>
    </citation>
    <scope>NUCLEOTIDE SEQUENCE [LARGE SCALE GENOMIC DNA]</scope>
    <source>
        <strain evidence="7">DSM 23127</strain>
    </source>
</reference>
<protein>
    <submittedName>
        <fullName evidence="6">Putative sugar-binding domain-containing protein</fullName>
    </submittedName>
</protein>
<evidence type="ECO:0000313" key="7">
    <source>
        <dbReference type="Proteomes" id="UP000187608"/>
    </source>
</evidence>
<dbReference type="STRING" id="570947.SAMN05421687_10898"/>
<keyword evidence="4" id="KW-0804">Transcription</keyword>
<dbReference type="EMBL" id="FTOC01000008">
    <property type="protein sequence ID" value="SIS54997.1"/>
    <property type="molecule type" value="Genomic_DNA"/>
</dbReference>
<dbReference type="Pfam" id="PF04198">
    <property type="entry name" value="Sugar-bind"/>
    <property type="match status" value="1"/>
</dbReference>
<dbReference type="Gene3D" id="3.40.50.1360">
    <property type="match status" value="1"/>
</dbReference>
<accession>A0A1N7K0A3</accession>
<proteinExistence type="inferred from homology"/>
<dbReference type="InterPro" id="IPR007324">
    <property type="entry name" value="Sugar-bd_dom_put"/>
</dbReference>
<dbReference type="InterPro" id="IPR051054">
    <property type="entry name" value="SorC_transcr_regulators"/>
</dbReference>
<dbReference type="PANTHER" id="PTHR34294">
    <property type="entry name" value="TRANSCRIPTIONAL REGULATOR-RELATED"/>
    <property type="match status" value="1"/>
</dbReference>
<keyword evidence="7" id="KW-1185">Reference proteome</keyword>
<evidence type="ECO:0000256" key="2">
    <source>
        <dbReference type="ARBA" id="ARBA00023015"/>
    </source>
</evidence>
<dbReference type="PANTHER" id="PTHR34294:SF12">
    <property type="entry name" value="SUGAR-BINDING TRANSCRIPTIONAL REGULATOR"/>
    <property type="match status" value="1"/>
</dbReference>
<sequence length="171" mass="18883">MGKSVYAFVEEYPYRREDHLHIVPLIGGMGQSHLDLHSNILSLRLAQKINSSCSYLYAPAMMDNSELKERLLSSLDIFGVLEEGRSVDIAVVGMGNPVKNSTMEEIGYLSSEDVSSLKKSSAIGDLNSQFYDINGNALNHPLNERVIGLNMEDLRNIPETVAIAEGLNKVQ</sequence>